<keyword evidence="1" id="KW-0472">Membrane</keyword>
<name>A0ABS2QYT3_9BACI</name>
<proteinExistence type="predicted"/>
<accession>A0ABS2QYT3</accession>
<evidence type="ECO:0000313" key="2">
    <source>
        <dbReference type="EMBL" id="MBM7704651.1"/>
    </source>
</evidence>
<organism evidence="2 3">
    <name type="scientific">Priestia iocasae</name>
    <dbReference type="NCBI Taxonomy" id="2291674"/>
    <lineage>
        <taxon>Bacteria</taxon>
        <taxon>Bacillati</taxon>
        <taxon>Bacillota</taxon>
        <taxon>Bacilli</taxon>
        <taxon>Bacillales</taxon>
        <taxon>Bacillaceae</taxon>
        <taxon>Priestia</taxon>
    </lineage>
</organism>
<gene>
    <name evidence="2" type="ORF">JOC83_003508</name>
</gene>
<evidence type="ECO:0000256" key="1">
    <source>
        <dbReference type="SAM" id="Phobius"/>
    </source>
</evidence>
<dbReference type="EMBL" id="JAFBFC010000007">
    <property type="protein sequence ID" value="MBM7704651.1"/>
    <property type="molecule type" value="Genomic_DNA"/>
</dbReference>
<reference evidence="2 3" key="1">
    <citation type="submission" date="2021-01" db="EMBL/GenBank/DDBJ databases">
        <title>Genomic Encyclopedia of Type Strains, Phase IV (KMG-IV): sequencing the most valuable type-strain genomes for metagenomic binning, comparative biology and taxonomic classification.</title>
        <authorList>
            <person name="Goeker M."/>
        </authorList>
    </citation>
    <scope>NUCLEOTIDE SEQUENCE [LARGE SCALE GENOMIC DNA]</scope>
    <source>
        <strain evidence="2 3">DSM 104297</strain>
    </source>
</reference>
<feature type="transmembrane region" description="Helical" evidence="1">
    <location>
        <begin position="6"/>
        <end position="23"/>
    </location>
</feature>
<protein>
    <submittedName>
        <fullName evidence="2">Uncharacterized protein</fullName>
    </submittedName>
</protein>
<dbReference type="Proteomes" id="UP000809829">
    <property type="component" value="Unassembled WGS sequence"/>
</dbReference>
<dbReference type="RefSeq" id="WP_205188646.1">
    <property type="nucleotide sequence ID" value="NZ_JAFBFC010000007.1"/>
</dbReference>
<comment type="caution">
    <text evidence="2">The sequence shown here is derived from an EMBL/GenBank/DDBJ whole genome shotgun (WGS) entry which is preliminary data.</text>
</comment>
<keyword evidence="1" id="KW-1133">Transmembrane helix</keyword>
<keyword evidence="1" id="KW-0812">Transmembrane</keyword>
<keyword evidence="3" id="KW-1185">Reference proteome</keyword>
<evidence type="ECO:0000313" key="3">
    <source>
        <dbReference type="Proteomes" id="UP000809829"/>
    </source>
</evidence>
<sequence>MYRKHTIVSASIFTTLLIGAYFLNEETKRDYSEEQILPLAQYENMSTSPDSNTTIVKRPLSLPPFKPREYVRVGATTYVISEAEPTIQSAE</sequence>